<dbReference type="EC" id="2.7.11.1" evidence="3"/>
<keyword evidence="10" id="KW-0472">Membrane</keyword>
<evidence type="ECO:0000259" key="15">
    <source>
        <dbReference type="PROSITE" id="PS50011"/>
    </source>
</evidence>
<gene>
    <name evidence="16" type="ORF">C2S53_001835</name>
</gene>
<comment type="subcellular location">
    <subcellularLocation>
        <location evidence="1">Cell membrane</location>
    </subcellularLocation>
</comment>
<evidence type="ECO:0000256" key="3">
    <source>
        <dbReference type="ARBA" id="ARBA00012513"/>
    </source>
</evidence>
<reference evidence="16 17" key="1">
    <citation type="journal article" date="2021" name="Nat. Commun.">
        <title>Incipient diploidization of the medicinal plant Perilla within 10,000 years.</title>
        <authorList>
            <person name="Zhang Y."/>
            <person name="Shen Q."/>
            <person name="Leng L."/>
            <person name="Zhang D."/>
            <person name="Chen S."/>
            <person name="Shi Y."/>
            <person name="Ning Z."/>
            <person name="Chen S."/>
        </authorList>
    </citation>
    <scope>NUCLEOTIDE SEQUENCE [LARGE SCALE GENOMIC DNA]</scope>
    <source>
        <strain evidence="17">cv. PC099</strain>
    </source>
</reference>
<keyword evidence="6" id="KW-0808">Transferase</keyword>
<keyword evidence="4" id="KW-1003">Cell membrane</keyword>
<dbReference type="GO" id="GO:0004674">
    <property type="term" value="F:protein serine/threonine kinase activity"/>
    <property type="evidence" value="ECO:0007669"/>
    <property type="project" value="UniProtKB-KW"/>
</dbReference>
<dbReference type="GO" id="GO:0005524">
    <property type="term" value="F:ATP binding"/>
    <property type="evidence" value="ECO:0007669"/>
    <property type="project" value="UniProtKB-UniRule"/>
</dbReference>
<comment type="function">
    <text evidence="11">May be involved in plant defense signaling.</text>
</comment>
<keyword evidence="5 13" id="KW-0723">Serine/threonine-protein kinase</keyword>
<evidence type="ECO:0000256" key="6">
    <source>
        <dbReference type="ARBA" id="ARBA00022679"/>
    </source>
</evidence>
<dbReference type="InterPro" id="IPR001245">
    <property type="entry name" value="Ser-Thr/Tyr_kinase_cat_dom"/>
</dbReference>
<dbReference type="FunFam" id="1.10.510.10:FF:000032">
    <property type="entry name" value="Serine/threonine-protein kinase PBS1"/>
    <property type="match status" value="1"/>
</dbReference>
<dbReference type="InterPro" id="IPR017441">
    <property type="entry name" value="Protein_kinase_ATP_BS"/>
</dbReference>
<protein>
    <recommendedName>
        <fullName evidence="3">non-specific serine/threonine protein kinase</fullName>
        <ecNumber evidence="3">2.7.11.1</ecNumber>
    </recommendedName>
</protein>
<keyword evidence="8 16" id="KW-0418">Kinase</keyword>
<dbReference type="FunFam" id="3.30.200.20:FF:000228">
    <property type="entry name" value="Serine/threonine-protein kinase BIK1"/>
    <property type="match status" value="1"/>
</dbReference>
<dbReference type="AlphaFoldDB" id="A0AAD4IXF7"/>
<evidence type="ECO:0000256" key="9">
    <source>
        <dbReference type="ARBA" id="ARBA00022840"/>
    </source>
</evidence>
<dbReference type="Pfam" id="PF07714">
    <property type="entry name" value="PK_Tyr_Ser-Thr"/>
    <property type="match status" value="1"/>
</dbReference>
<proteinExistence type="inferred from homology"/>
<dbReference type="SUPFAM" id="SSF56112">
    <property type="entry name" value="Protein kinase-like (PK-like)"/>
    <property type="match status" value="1"/>
</dbReference>
<sequence length="410" mass="45661">MGICWSSSSIDQTPPTTGQLSSVAISQTTSNTTSTSSGSSWFSAASGSYCGSQSPTGMMLPHPNLRIFTFSELRAATRNFRNDTVVGEGGFGKVYKGWLDSRNGIAGSSVIAVKKLNSESLQGFQEWQSEVNFLGRLSHRNLVKLLGYCWEDKELLLVYEFMQKGSLENHLFGRGAAVQPLPWDTRLKILIGAARGLAFLHASDRKVIYRDFKASNILLDGSYHAKLSDFGLAKMGPTASKSHVSTQVMGTYGYAAPEYVATGHLYVKSDVYGFGVVLVEMLTGLRALDTNRPPKQHNLVDWIKPSLQERRKLKSVMDTHLEGRYPSRSALQIAQLALNCLENEPKNRPSMQEIVETLEAIDTANERPREPRVHSSYQAPDRRVQQHLQYRSPLHPRQEVNRAYPLPPRT</sequence>
<keyword evidence="7 12" id="KW-0547">Nucleotide-binding</keyword>
<feature type="region of interest" description="Disordered" evidence="14">
    <location>
        <begin position="1"/>
        <end position="24"/>
    </location>
</feature>
<keyword evidence="9 12" id="KW-0067">ATP-binding</keyword>
<comment type="similarity">
    <text evidence="2">Belongs to the protein kinase superfamily. Ser/Thr protein kinase family.</text>
</comment>
<evidence type="ECO:0000313" key="16">
    <source>
        <dbReference type="EMBL" id="KAH6823304.1"/>
    </source>
</evidence>
<evidence type="ECO:0000256" key="4">
    <source>
        <dbReference type="ARBA" id="ARBA00022475"/>
    </source>
</evidence>
<dbReference type="PANTHER" id="PTHR45621">
    <property type="entry name" value="OS01G0588500 PROTEIN-RELATED"/>
    <property type="match status" value="1"/>
</dbReference>
<dbReference type="CDD" id="cd14066">
    <property type="entry name" value="STKc_IRAK"/>
    <property type="match status" value="1"/>
</dbReference>
<evidence type="ECO:0000256" key="14">
    <source>
        <dbReference type="SAM" id="MobiDB-lite"/>
    </source>
</evidence>
<dbReference type="Gene3D" id="3.30.200.20">
    <property type="entry name" value="Phosphorylase Kinase, domain 1"/>
    <property type="match status" value="1"/>
</dbReference>
<comment type="caution">
    <text evidence="16">The sequence shown here is derived from an EMBL/GenBank/DDBJ whole genome shotgun (WGS) entry which is preliminary data.</text>
</comment>
<accession>A0AAD4IXF7</accession>
<evidence type="ECO:0000256" key="7">
    <source>
        <dbReference type="ARBA" id="ARBA00022741"/>
    </source>
</evidence>
<evidence type="ECO:0000256" key="8">
    <source>
        <dbReference type="ARBA" id="ARBA00022777"/>
    </source>
</evidence>
<evidence type="ECO:0000256" key="10">
    <source>
        <dbReference type="ARBA" id="ARBA00023136"/>
    </source>
</evidence>
<feature type="compositionally biased region" description="Basic and acidic residues" evidence="14">
    <location>
        <begin position="364"/>
        <end position="373"/>
    </location>
</feature>
<dbReference type="Gene3D" id="1.10.510.10">
    <property type="entry name" value="Transferase(Phosphotransferase) domain 1"/>
    <property type="match status" value="1"/>
</dbReference>
<dbReference type="PROSITE" id="PS50011">
    <property type="entry name" value="PROTEIN_KINASE_DOM"/>
    <property type="match status" value="1"/>
</dbReference>
<feature type="binding site" evidence="12">
    <location>
        <position position="115"/>
    </location>
    <ligand>
        <name>ATP</name>
        <dbReference type="ChEBI" id="CHEBI:30616"/>
    </ligand>
</feature>
<evidence type="ECO:0000256" key="2">
    <source>
        <dbReference type="ARBA" id="ARBA00008684"/>
    </source>
</evidence>
<evidence type="ECO:0000256" key="1">
    <source>
        <dbReference type="ARBA" id="ARBA00004236"/>
    </source>
</evidence>
<dbReference type="InterPro" id="IPR000719">
    <property type="entry name" value="Prot_kinase_dom"/>
</dbReference>
<keyword evidence="17" id="KW-1185">Reference proteome</keyword>
<evidence type="ECO:0000256" key="11">
    <source>
        <dbReference type="ARBA" id="ARBA00054261"/>
    </source>
</evidence>
<name>A0AAD4IXF7_PERFH</name>
<evidence type="ECO:0000256" key="12">
    <source>
        <dbReference type="PROSITE-ProRule" id="PRU10141"/>
    </source>
</evidence>
<dbReference type="GO" id="GO:0005886">
    <property type="term" value="C:plasma membrane"/>
    <property type="evidence" value="ECO:0007669"/>
    <property type="project" value="UniProtKB-SubCell"/>
</dbReference>
<dbReference type="PROSITE" id="PS00108">
    <property type="entry name" value="PROTEIN_KINASE_ST"/>
    <property type="match status" value="1"/>
</dbReference>
<feature type="domain" description="Protein kinase" evidence="15">
    <location>
        <begin position="80"/>
        <end position="361"/>
    </location>
</feature>
<feature type="region of interest" description="Disordered" evidence="14">
    <location>
        <begin position="364"/>
        <end position="410"/>
    </location>
</feature>
<evidence type="ECO:0000313" key="17">
    <source>
        <dbReference type="Proteomes" id="UP001190926"/>
    </source>
</evidence>
<dbReference type="InterPro" id="IPR008271">
    <property type="entry name" value="Ser/Thr_kinase_AS"/>
</dbReference>
<dbReference type="EMBL" id="SDAM02000971">
    <property type="protein sequence ID" value="KAH6823304.1"/>
    <property type="molecule type" value="Genomic_DNA"/>
</dbReference>
<dbReference type="InterPro" id="IPR050823">
    <property type="entry name" value="Plant_Ser_Thr_Prot_Kinase"/>
</dbReference>
<evidence type="ECO:0000256" key="13">
    <source>
        <dbReference type="RuleBase" id="RU000304"/>
    </source>
</evidence>
<dbReference type="Proteomes" id="UP001190926">
    <property type="component" value="Unassembled WGS sequence"/>
</dbReference>
<dbReference type="PROSITE" id="PS00107">
    <property type="entry name" value="PROTEIN_KINASE_ATP"/>
    <property type="match status" value="1"/>
</dbReference>
<dbReference type="InterPro" id="IPR011009">
    <property type="entry name" value="Kinase-like_dom_sf"/>
</dbReference>
<organism evidence="16 17">
    <name type="scientific">Perilla frutescens var. hirtella</name>
    <name type="common">Perilla citriodora</name>
    <name type="synonym">Perilla setoyensis</name>
    <dbReference type="NCBI Taxonomy" id="608512"/>
    <lineage>
        <taxon>Eukaryota</taxon>
        <taxon>Viridiplantae</taxon>
        <taxon>Streptophyta</taxon>
        <taxon>Embryophyta</taxon>
        <taxon>Tracheophyta</taxon>
        <taxon>Spermatophyta</taxon>
        <taxon>Magnoliopsida</taxon>
        <taxon>eudicotyledons</taxon>
        <taxon>Gunneridae</taxon>
        <taxon>Pentapetalae</taxon>
        <taxon>asterids</taxon>
        <taxon>lamiids</taxon>
        <taxon>Lamiales</taxon>
        <taxon>Lamiaceae</taxon>
        <taxon>Nepetoideae</taxon>
        <taxon>Elsholtzieae</taxon>
        <taxon>Perilla</taxon>
    </lineage>
</organism>
<evidence type="ECO:0000256" key="5">
    <source>
        <dbReference type="ARBA" id="ARBA00022527"/>
    </source>
</evidence>